<keyword evidence="3" id="KW-0378">Hydrolase</keyword>
<feature type="transmembrane region" description="Helical" evidence="1">
    <location>
        <begin position="265"/>
        <end position="286"/>
    </location>
</feature>
<dbReference type="EC" id="3.4.-.-" evidence="3"/>
<comment type="caution">
    <text evidence="3">The sequence shown here is derived from an EMBL/GenBank/DDBJ whole genome shotgun (WGS) entry which is preliminary data.</text>
</comment>
<feature type="transmembrane region" description="Helical" evidence="1">
    <location>
        <begin position="108"/>
        <end position="127"/>
    </location>
</feature>
<dbReference type="InterPro" id="IPR042150">
    <property type="entry name" value="MmRce1-like"/>
</dbReference>
<reference evidence="4" key="1">
    <citation type="journal article" date="2019" name="Int. J. Syst. Evol. Microbiol.">
        <title>The Global Catalogue of Microorganisms (GCM) 10K type strain sequencing project: providing services to taxonomists for standard genome sequencing and annotation.</title>
        <authorList>
            <consortium name="The Broad Institute Genomics Platform"/>
            <consortium name="The Broad Institute Genome Sequencing Center for Infectious Disease"/>
            <person name="Wu L."/>
            <person name="Ma J."/>
        </authorList>
    </citation>
    <scope>NUCLEOTIDE SEQUENCE [LARGE SCALE GENOMIC DNA]</scope>
    <source>
        <strain evidence="4">CGMCC 1.12477</strain>
    </source>
</reference>
<feature type="transmembrane region" description="Helical" evidence="1">
    <location>
        <begin position="208"/>
        <end position="227"/>
    </location>
</feature>
<evidence type="ECO:0000313" key="4">
    <source>
        <dbReference type="Proteomes" id="UP001597351"/>
    </source>
</evidence>
<feature type="transmembrane region" description="Helical" evidence="1">
    <location>
        <begin position="139"/>
        <end position="158"/>
    </location>
</feature>
<organism evidence="3 4">
    <name type="scientific">Nocardioides aestuarii</name>
    <dbReference type="NCBI Taxonomy" id="252231"/>
    <lineage>
        <taxon>Bacteria</taxon>
        <taxon>Bacillati</taxon>
        <taxon>Actinomycetota</taxon>
        <taxon>Actinomycetes</taxon>
        <taxon>Propionibacteriales</taxon>
        <taxon>Nocardioidaceae</taxon>
        <taxon>Nocardioides</taxon>
    </lineage>
</organism>
<feature type="transmembrane region" description="Helical" evidence="1">
    <location>
        <begin position="30"/>
        <end position="53"/>
    </location>
</feature>
<protein>
    <submittedName>
        <fullName evidence="3">CPBP family intramembrane glutamic endopeptidase</fullName>
        <ecNumber evidence="3">3.4.-.-</ecNumber>
    </submittedName>
</protein>
<feature type="transmembrane region" description="Helical" evidence="1">
    <location>
        <begin position="179"/>
        <end position="202"/>
    </location>
</feature>
<name>A0ABW4TNM9_9ACTN</name>
<dbReference type="PANTHER" id="PTHR35797">
    <property type="entry name" value="PROTEASE-RELATED"/>
    <property type="match status" value="1"/>
</dbReference>
<evidence type="ECO:0000313" key="3">
    <source>
        <dbReference type="EMBL" id="MFD1946721.1"/>
    </source>
</evidence>
<dbReference type="InterPro" id="IPR003675">
    <property type="entry name" value="Rce1/LyrA-like_dom"/>
</dbReference>
<feature type="transmembrane region" description="Helical" evidence="1">
    <location>
        <begin position="65"/>
        <end position="87"/>
    </location>
</feature>
<dbReference type="RefSeq" id="WP_343917136.1">
    <property type="nucleotide sequence ID" value="NZ_BAAAJT010000002.1"/>
</dbReference>
<dbReference type="Pfam" id="PF02517">
    <property type="entry name" value="Rce1-like"/>
    <property type="match status" value="1"/>
</dbReference>
<dbReference type="EMBL" id="JBHUGD010000003">
    <property type="protein sequence ID" value="MFD1946721.1"/>
    <property type="molecule type" value="Genomic_DNA"/>
</dbReference>
<dbReference type="GO" id="GO:0016787">
    <property type="term" value="F:hydrolase activity"/>
    <property type="evidence" value="ECO:0007669"/>
    <property type="project" value="UniProtKB-KW"/>
</dbReference>
<evidence type="ECO:0000256" key="1">
    <source>
        <dbReference type="SAM" id="Phobius"/>
    </source>
</evidence>
<gene>
    <name evidence="3" type="ORF">ACFSDE_07955</name>
</gene>
<accession>A0ABW4TNM9</accession>
<sequence>MRSTTPDHVTALVEDLASPAASRSEIRKELTIFGVVQLLLTVLTTVVGLQQGIDVQHLEDGPPLGVTALLLMALWPTVAALVARRTVHGRIRWSGWGLRRTTLRRLGAAWAVILLTVLASGVVLWATELGGLDLASDPVAPVLGLTVMVLPFLVLALGEELGWRGLVVTRLAQVSRPRTVVLATGIAWSAGHFQLLVLFGGTPEGVPTLYAIVMFTIALTALGAILASMQLHWGIWPACVAHAVWNATLYNVVEPVTVDGSVTTWFSTETGALLAASSVVTAVLWWRRYPLRRTPDGVTAVGG</sequence>
<proteinExistence type="predicted"/>
<feature type="domain" description="CAAX prenyl protease 2/Lysostaphin resistance protein A-like" evidence="2">
    <location>
        <begin position="145"/>
        <end position="247"/>
    </location>
</feature>
<dbReference type="Proteomes" id="UP001597351">
    <property type="component" value="Unassembled WGS sequence"/>
</dbReference>
<feature type="transmembrane region" description="Helical" evidence="1">
    <location>
        <begin position="234"/>
        <end position="253"/>
    </location>
</feature>
<keyword evidence="4" id="KW-1185">Reference proteome</keyword>
<keyword evidence="1" id="KW-1133">Transmembrane helix</keyword>
<dbReference type="PANTHER" id="PTHR35797:SF1">
    <property type="entry name" value="PROTEASE"/>
    <property type="match status" value="1"/>
</dbReference>
<evidence type="ECO:0000259" key="2">
    <source>
        <dbReference type="Pfam" id="PF02517"/>
    </source>
</evidence>
<keyword evidence="1" id="KW-0812">Transmembrane</keyword>
<keyword evidence="1" id="KW-0472">Membrane</keyword>